<dbReference type="RefSeq" id="WP_148951134.1">
    <property type="nucleotide sequence ID" value="NZ_VTES01000015.1"/>
</dbReference>
<dbReference type="AlphaFoldDB" id="A0A5D4RXU2"/>
<evidence type="ECO:0000313" key="2">
    <source>
        <dbReference type="Proteomes" id="UP000323732"/>
    </source>
</evidence>
<organism evidence="1 2">
    <name type="scientific">Bacillus infantis</name>
    <dbReference type="NCBI Taxonomy" id="324767"/>
    <lineage>
        <taxon>Bacteria</taxon>
        <taxon>Bacillati</taxon>
        <taxon>Bacillota</taxon>
        <taxon>Bacilli</taxon>
        <taxon>Bacillales</taxon>
        <taxon>Bacillaceae</taxon>
        <taxon>Bacillus</taxon>
    </lineage>
</organism>
<dbReference type="Proteomes" id="UP000323732">
    <property type="component" value="Unassembled WGS sequence"/>
</dbReference>
<gene>
    <name evidence="1" type="ORF">FZD47_25415</name>
</gene>
<protein>
    <submittedName>
        <fullName evidence="1">Uncharacterized protein</fullName>
    </submittedName>
</protein>
<accession>A0A5D4RXU2</accession>
<reference evidence="1 2" key="1">
    <citation type="submission" date="2019-08" db="EMBL/GenBank/DDBJ databases">
        <title>Bacillus genomes from the desert of Cuatro Cienegas, Coahuila.</title>
        <authorList>
            <person name="Olmedo-Alvarez G."/>
        </authorList>
    </citation>
    <scope>NUCLEOTIDE SEQUENCE [LARGE SCALE GENOMIC DNA]</scope>
    <source>
        <strain evidence="1 2">CH37_1T</strain>
    </source>
</reference>
<dbReference type="EMBL" id="VTES01000015">
    <property type="protein sequence ID" value="TYS55770.1"/>
    <property type="molecule type" value="Genomic_DNA"/>
</dbReference>
<name>A0A5D4RXU2_9BACI</name>
<sequence length="68" mass="7792">MKLQLAEGVELETNPMEFSYYTQINDILARLLEGKMTRAEANKKIEFLINLANYVSQEAALRREDAGQ</sequence>
<evidence type="ECO:0000313" key="1">
    <source>
        <dbReference type="EMBL" id="TYS55770.1"/>
    </source>
</evidence>
<proteinExistence type="predicted"/>
<comment type="caution">
    <text evidence="1">The sequence shown here is derived from an EMBL/GenBank/DDBJ whole genome shotgun (WGS) entry which is preliminary data.</text>
</comment>